<organism evidence="15 16">
    <name type="scientific">Megaselia scalaris</name>
    <name type="common">Humpbacked fly</name>
    <name type="synonym">Phora scalaris</name>
    <dbReference type="NCBI Taxonomy" id="36166"/>
    <lineage>
        <taxon>Eukaryota</taxon>
        <taxon>Metazoa</taxon>
        <taxon>Ecdysozoa</taxon>
        <taxon>Arthropoda</taxon>
        <taxon>Hexapoda</taxon>
        <taxon>Insecta</taxon>
        <taxon>Pterygota</taxon>
        <taxon>Neoptera</taxon>
        <taxon>Endopterygota</taxon>
        <taxon>Diptera</taxon>
        <taxon>Brachycera</taxon>
        <taxon>Muscomorpha</taxon>
        <taxon>Platypezoidea</taxon>
        <taxon>Phoridae</taxon>
        <taxon>Megaseliini</taxon>
        <taxon>Megaselia</taxon>
    </lineage>
</organism>
<dbReference type="Pfam" id="PF07529">
    <property type="entry name" value="HSA"/>
    <property type="match status" value="1"/>
</dbReference>
<evidence type="ECO:0000256" key="1">
    <source>
        <dbReference type="ARBA" id="ARBA00004123"/>
    </source>
</evidence>
<dbReference type="CDD" id="cd18003">
    <property type="entry name" value="DEXQc_SRCAP"/>
    <property type="match status" value="1"/>
</dbReference>
<protein>
    <recommendedName>
        <fullName evidence="17">Helicase domino</fullName>
    </recommendedName>
</protein>
<feature type="compositionally biased region" description="Low complexity" evidence="11">
    <location>
        <begin position="2636"/>
        <end position="2660"/>
    </location>
</feature>
<feature type="compositionally biased region" description="Polar residues" evidence="11">
    <location>
        <begin position="2471"/>
        <end position="2490"/>
    </location>
</feature>
<dbReference type="GO" id="GO:0003677">
    <property type="term" value="F:DNA binding"/>
    <property type="evidence" value="ECO:0007669"/>
    <property type="project" value="UniProtKB-KW"/>
</dbReference>
<dbReference type="PROSITE" id="PS51194">
    <property type="entry name" value="HELICASE_CTER"/>
    <property type="match status" value="1"/>
</dbReference>
<feature type="compositionally biased region" description="Basic residues" evidence="11">
    <location>
        <begin position="1690"/>
        <end position="1706"/>
    </location>
</feature>
<feature type="compositionally biased region" description="Polar residues" evidence="11">
    <location>
        <begin position="1812"/>
        <end position="1832"/>
    </location>
</feature>
<dbReference type="Gene3D" id="3.40.50.300">
    <property type="entry name" value="P-loop containing nucleotide triphosphate hydrolases"/>
    <property type="match status" value="2"/>
</dbReference>
<feature type="compositionally biased region" description="Polar residues" evidence="11">
    <location>
        <begin position="26"/>
        <end position="36"/>
    </location>
</feature>
<keyword evidence="7" id="KW-0156">Chromatin regulator</keyword>
<evidence type="ECO:0000256" key="11">
    <source>
        <dbReference type="SAM" id="MobiDB-lite"/>
    </source>
</evidence>
<proteinExistence type="inferred from homology"/>
<feature type="region of interest" description="Disordered" evidence="11">
    <location>
        <begin position="2470"/>
        <end position="2490"/>
    </location>
</feature>
<feature type="compositionally biased region" description="Polar residues" evidence="11">
    <location>
        <begin position="1781"/>
        <end position="1792"/>
    </location>
</feature>
<dbReference type="InterPro" id="IPR001650">
    <property type="entry name" value="Helicase_C-like"/>
</dbReference>
<evidence type="ECO:0000256" key="9">
    <source>
        <dbReference type="ARBA" id="ARBA00023242"/>
    </source>
</evidence>
<feature type="region of interest" description="Disordered" evidence="11">
    <location>
        <begin position="2170"/>
        <end position="2200"/>
    </location>
</feature>
<dbReference type="Pfam" id="PF00176">
    <property type="entry name" value="SNF2-rel_dom"/>
    <property type="match status" value="2"/>
</dbReference>
<dbReference type="PANTHER" id="PTHR45685">
    <property type="entry name" value="HELICASE SRCAP-RELATED"/>
    <property type="match status" value="1"/>
</dbReference>
<keyword evidence="16" id="KW-1185">Reference proteome</keyword>
<dbReference type="InterPro" id="IPR050520">
    <property type="entry name" value="INO80/SWR1_helicase"/>
</dbReference>
<evidence type="ECO:0000256" key="6">
    <source>
        <dbReference type="ARBA" id="ARBA00022840"/>
    </source>
</evidence>
<feature type="region of interest" description="Disordered" evidence="11">
    <location>
        <begin position="1"/>
        <end position="110"/>
    </location>
</feature>
<evidence type="ECO:0000259" key="12">
    <source>
        <dbReference type="PROSITE" id="PS51192"/>
    </source>
</evidence>
<dbReference type="EMBL" id="CAQQ02180203">
    <property type="status" value="NOT_ANNOTATED_CDS"/>
    <property type="molecule type" value="Genomic_DNA"/>
</dbReference>
<accession>T1GWQ3</accession>
<feature type="compositionally biased region" description="Low complexity" evidence="11">
    <location>
        <begin position="2183"/>
        <end position="2198"/>
    </location>
</feature>
<feature type="compositionally biased region" description="Acidic residues" evidence="11">
    <location>
        <begin position="683"/>
        <end position="708"/>
    </location>
</feature>
<dbReference type="GO" id="GO:0005524">
    <property type="term" value="F:ATP binding"/>
    <property type="evidence" value="ECO:0007669"/>
    <property type="project" value="UniProtKB-KW"/>
</dbReference>
<evidence type="ECO:0000256" key="7">
    <source>
        <dbReference type="ARBA" id="ARBA00022853"/>
    </source>
</evidence>
<dbReference type="EMBL" id="CAQQ02180205">
    <property type="status" value="NOT_ANNOTATED_CDS"/>
    <property type="molecule type" value="Genomic_DNA"/>
</dbReference>
<dbReference type="SMART" id="SM00573">
    <property type="entry name" value="HSA"/>
    <property type="match status" value="1"/>
</dbReference>
<dbReference type="GO" id="GO:0000812">
    <property type="term" value="C:Swr1 complex"/>
    <property type="evidence" value="ECO:0007669"/>
    <property type="project" value="TreeGrafter"/>
</dbReference>
<dbReference type="Gene3D" id="1.20.120.850">
    <property type="entry name" value="SWI2/SNF2 ATPases, N-terminal domain"/>
    <property type="match status" value="1"/>
</dbReference>
<feature type="domain" description="Helicase C-terminal" evidence="13">
    <location>
        <begin position="1343"/>
        <end position="1497"/>
    </location>
</feature>
<dbReference type="Pfam" id="PF00271">
    <property type="entry name" value="Helicase_C"/>
    <property type="match status" value="1"/>
</dbReference>
<dbReference type="GO" id="GO:0006338">
    <property type="term" value="P:chromatin remodeling"/>
    <property type="evidence" value="ECO:0007669"/>
    <property type="project" value="TreeGrafter"/>
</dbReference>
<keyword evidence="10" id="KW-0175">Coiled coil</keyword>
<evidence type="ECO:0000256" key="2">
    <source>
        <dbReference type="ARBA" id="ARBA00009220"/>
    </source>
</evidence>
<keyword evidence="8" id="KW-0238">DNA-binding</keyword>
<feature type="compositionally biased region" description="Acidic residues" evidence="11">
    <location>
        <begin position="1765"/>
        <end position="1777"/>
    </location>
</feature>
<feature type="compositionally biased region" description="Gly residues" evidence="11">
    <location>
        <begin position="1"/>
        <end position="11"/>
    </location>
</feature>
<dbReference type="PROSITE" id="PS51204">
    <property type="entry name" value="HSA"/>
    <property type="match status" value="1"/>
</dbReference>
<feature type="region of interest" description="Disordered" evidence="11">
    <location>
        <begin position="2213"/>
        <end position="2241"/>
    </location>
</feature>
<keyword evidence="5" id="KW-0347">Helicase</keyword>
<dbReference type="InterPro" id="IPR014001">
    <property type="entry name" value="Helicase_ATP-bd"/>
</dbReference>
<keyword evidence="9" id="KW-0539">Nucleus</keyword>
<evidence type="ECO:0000256" key="4">
    <source>
        <dbReference type="ARBA" id="ARBA00022801"/>
    </source>
</evidence>
<dbReference type="CDD" id="cd18793">
    <property type="entry name" value="SF2_C_SNF"/>
    <property type="match status" value="1"/>
</dbReference>
<name>T1GWQ3_MEGSC</name>
<evidence type="ECO:0000259" key="13">
    <source>
        <dbReference type="PROSITE" id="PS51194"/>
    </source>
</evidence>
<feature type="compositionally biased region" description="Low complexity" evidence="11">
    <location>
        <begin position="2694"/>
        <end position="2722"/>
    </location>
</feature>
<dbReference type="HOGENOM" id="CLU_227215_0_0_1"/>
<feature type="compositionally biased region" description="Low complexity" evidence="11">
    <location>
        <begin position="521"/>
        <end position="533"/>
    </location>
</feature>
<feature type="compositionally biased region" description="Polar residues" evidence="11">
    <location>
        <begin position="1707"/>
        <end position="1722"/>
    </location>
</feature>
<dbReference type="InterPro" id="IPR027417">
    <property type="entry name" value="P-loop_NTPase"/>
</dbReference>
<evidence type="ECO:0000256" key="3">
    <source>
        <dbReference type="ARBA" id="ARBA00022741"/>
    </source>
</evidence>
<evidence type="ECO:0000313" key="15">
    <source>
        <dbReference type="EnsemblMetazoa" id="MESCA008231-PA"/>
    </source>
</evidence>
<dbReference type="InterPro" id="IPR038718">
    <property type="entry name" value="SNF2-like_sf"/>
</dbReference>
<dbReference type="InterPro" id="IPR000330">
    <property type="entry name" value="SNF2_N"/>
</dbReference>
<keyword evidence="6" id="KW-0067">ATP-binding</keyword>
<dbReference type="GO" id="GO:0004386">
    <property type="term" value="F:helicase activity"/>
    <property type="evidence" value="ECO:0007669"/>
    <property type="project" value="UniProtKB-KW"/>
</dbReference>
<dbReference type="STRING" id="36166.T1GWQ3"/>
<feature type="region of interest" description="Disordered" evidence="11">
    <location>
        <begin position="1676"/>
        <end position="1798"/>
    </location>
</feature>
<dbReference type="EMBL" id="CAQQ02180204">
    <property type="status" value="NOT_ANNOTATED_CDS"/>
    <property type="molecule type" value="Genomic_DNA"/>
</dbReference>
<dbReference type="GO" id="GO:0042393">
    <property type="term" value="F:histone binding"/>
    <property type="evidence" value="ECO:0007669"/>
    <property type="project" value="TreeGrafter"/>
</dbReference>
<evidence type="ECO:0000256" key="5">
    <source>
        <dbReference type="ARBA" id="ARBA00022806"/>
    </source>
</evidence>
<reference evidence="16" key="1">
    <citation type="submission" date="2013-02" db="EMBL/GenBank/DDBJ databases">
        <authorList>
            <person name="Hughes D."/>
        </authorList>
    </citation>
    <scope>NUCLEOTIDE SEQUENCE</scope>
    <source>
        <strain>Durham</strain>
        <strain evidence="16">NC isolate 2 -- Noor lab</strain>
    </source>
</reference>
<feature type="compositionally biased region" description="Low complexity" evidence="11">
    <location>
        <begin position="37"/>
        <end position="56"/>
    </location>
</feature>
<feature type="region of interest" description="Disordered" evidence="11">
    <location>
        <begin position="602"/>
        <end position="732"/>
    </location>
</feature>
<feature type="coiled-coil region" evidence="10">
    <location>
        <begin position="1537"/>
        <end position="1580"/>
    </location>
</feature>
<feature type="compositionally biased region" description="Polar residues" evidence="11">
    <location>
        <begin position="96"/>
        <end position="110"/>
    </location>
</feature>
<feature type="region of interest" description="Disordered" evidence="11">
    <location>
        <begin position="1812"/>
        <end position="1863"/>
    </location>
</feature>
<evidence type="ECO:0000256" key="8">
    <source>
        <dbReference type="ARBA" id="ARBA00023125"/>
    </source>
</evidence>
<sequence length="2722" mass="303503">MNKGDSAGGGHRLSPASPAVTDRRSTQQIANTSILNTSELNSKTSTTTSSTATTPTKFQEIISQQLHQKQHQQQTSSGSAVSSSTNSTIVSTSHSPSHTAQNLPSSNLTLQPQSTRNILVVTSTIPQSMTITQQSKDGISSPIVSVVNRPSSYISTTAASTTSIVVPSSTVTASVVNNPTHSQVKRYSENVEELYFLSIGGNMMDYPTWKKKPLPQQFNNFNKAYRLNALTKNEDQKQASSIQSSNLNNLPEGAEVKISGIGVTPVAVSKTLPASVVQLTQQGHIPGRPIGGRHGMVFGQIPVSPAIGNSSVPLVPDKSAAIPPITQSPNVANSPLSKSSSALEVFNNNGNGGSSDVTVKAKQEVHVLQRISELQREGLWTEKRLPKLQEPSRPKAHWDYLLEEMVWLAADFAQERKWKKNAAKKCSRMVQKYFQDRANAAQKAEKAQELHLKRVAAFIAREVKIFWSNVEKIVEYKHTTKLEEKRKKALDQHLNFIVDQTEKFSQQLVEGMNKTVNTAENSAAASLNSSRISSPKRENASDDEFRPGEDSQDDEETIAKAEEENNSDVKDEIEALQKESEMDLDDFLNELPKDYLANREKLIQQETLSKSDDDDEEAEGNDVDHEKEIDELNAEAEMSIDELIAKYNANPPPKVSSGTSSASRRRSTRLAPIDEPSVHMDIDSDDYSEEENDKTDEEEDDDDYLTADEDNKNESGENTGLKSLLEDDPEKGDDLLHDAAALAESIQPKGNTLSSTNVVTPVPFLLKHTLREYQHIGLDWLVTMCDRKLNGILADEMGLGKTIQTIALLAHLACEKGNWGPHLIVVPSSVILNWEMEFKKWCPGFKILTYYGNQKERKLKRVGWTKPNAFHICITSYKLSQRWQLLLNFQTEQRLLLTGTPLQNNLMELWSLMHFLMPHVFQSHREFKEWFSNPVSGMIEGNAEYNESIIKRLHKVLRPFLLRRLKSEVEKQMPQKYEHVVMCRLSKRQRYLYDDFMGRAKTQETLNSGNLLNVINVLMQLRKVCNHPNLFETRPTISPFQMEGLSVKAPSIVCNIFKYDPFENIDLSALNLLLIQIETTLTAYVSYKIKRLQAPRKLIEEIDSNSTFTPKCPKGDYKFYVRVKDTKTSETMPPILILLANINPLNKTVLLDNNSLVNALAQELKSPIDVKMETEAETSLEINDNTKNMSTENDSEFNFKIYSEQRKFERTQNLMIQASINKRRCAATPIYGSDCRMSLENALSPIHKIDNSTWNSRSFTNCRRAQLSSYNWALERAIKSFEERTLGMSDIFDNFVLFVPSVLAPQPYLHARHLDPSKTSKERYREKMLRYHMSSKLSLLHPIISQMSTKFPDPRLIQYDCGKLQTLDRLLKTLKDGQHRVLIFTQMTKMLDVLEAFLNFHGHIYLRLDANFCVHSVDQKWRCWFNLTGADTVIFYDSDWNPTMDAQAQDRCHRIGQTRDVHIYRLISEKTIEENILKKANQKRMLGDLAIEGGNFTTAFFKTTTIQGLFEVQQENDASTRLAEVVESRSIQASEKVRDEKTSISTFENALAEAEDEQDVEAAKVAAAEAAADLDEFDENIPLEEIEKPEVSKVDQEMEQIVSQIGCDQKQEEELQKLEQIDNEGGDEYESDEDMMLTYSQEDASNQVKKRIKSSIPLSRSKKIINKRLTKVKEQHVRIIKNNKQSQISLKKKIVSSPKRPLRKRPNTISSSKMKASNGRDSVSNKKRKIDISNRRVTRSSPKKSSPNKSSCSNKKEPSISSNSDGDDEQNEQESEDERSFNNGRSSKNTNVTDDDETTMTECSLDVMLHDTTTNSTNCNKSDSENLSSKENPYSDYEEKEGGGPLLKNKLNNKLDVNSPRTRSRGSVKINLWTLDESPILPSRNSVHNNKKDSSSNLDDVNELISTPKIPNKTKIMLSSSIWISNNGFEEMPLWCPPTPPQNDNDLSLFDHPSAAIAKIRRDLKSQRYRGVFKPNIQVPGLKQQINQKAMVEPEGTPEWGIFEEVAVLHCLQNLQGLPLNLMLLSPGHTPNWDLVAETVNLYSKTYRPPGHCRAKFLAHIVPKEEGKLIDSPKKQKKLKLSSKPYLKGGLKMLKSSQQFSSDNNASYTRLMKNRFDAIKAAYLQKAPPPKRKFSTPSSTNLKHAEVLCSFGITSYDAPMSPTTIATRKAEKLREKHHHHHQQQQCSNNSQQISVQQSTPTAIIVQQSSSPQVTQILQRSQSTSSNSSGGTPTTSSGIQVHHHPSGQIVKAIVTPQQSPQIQLQQGNGTAQIVSLQPQQSQTSSTMVQAIPTTQVVSVSQLTTVGTVLTTSAGLQSTGSVTTLNAPGIRTQRIVTGPGSIQEVVLQQRPNTQSLQQSGKITSSQPTAQILYRQQPSRNQIKILQAQPGQGTTLVNTSGAINIVPATTQTMQVQGQKVTVASSAAGQPTQSIVTSVATVQVAQGQSRPQFIKQVGTKVGRADNEMLLVKRQPASQSQNTQVSSSGSTQVNLGQQQQQQQIATIVKTATGNSANITTSGNMLSQIKPSGQIKVMGNQTQMRSLQLQQQPLYQRKVGSAVTVQQIQQVIRHGAPGTLQTGGQIVLGKTRVIPVSLASQPNARQAIQVVSTGPSGQTINANNLRTHVASTQNISGTIKVTSSNASQQQQTQQSTQSHQSRQNSSPVRIQTGSNLVAVAVQQILPPQTSGQSIELQNVQQQQQPQQQASQSTTSTSSQQTTQQQPQK</sequence>
<dbReference type="SUPFAM" id="SSF52540">
    <property type="entry name" value="P-loop containing nucleoside triphosphate hydrolases"/>
    <property type="match status" value="2"/>
</dbReference>
<feature type="domain" description="HSA" evidence="14">
    <location>
        <begin position="385"/>
        <end position="457"/>
    </location>
</feature>
<feature type="compositionally biased region" description="Acidic residues" evidence="11">
    <location>
        <begin position="612"/>
        <end position="621"/>
    </location>
</feature>
<feature type="region of interest" description="Disordered" evidence="11">
    <location>
        <begin position="2685"/>
        <end position="2722"/>
    </location>
</feature>
<evidence type="ECO:0008006" key="17">
    <source>
        <dbReference type="Google" id="ProtNLM"/>
    </source>
</evidence>
<feature type="compositionally biased region" description="Low complexity" evidence="11">
    <location>
        <begin position="1846"/>
        <end position="1855"/>
    </location>
</feature>
<dbReference type="FunFam" id="1.20.120.850:FF:000012">
    <property type="entry name" value="protein PHOTOPERIOD-INDEPENDENT EARLY FLOWERING 1 isoform X3"/>
    <property type="match status" value="1"/>
</dbReference>
<feature type="compositionally biased region" description="Basic and acidic residues" evidence="11">
    <location>
        <begin position="535"/>
        <end position="549"/>
    </location>
</feature>
<dbReference type="PROSITE" id="PS51192">
    <property type="entry name" value="HELICASE_ATP_BIND_1"/>
    <property type="match status" value="1"/>
</dbReference>
<dbReference type="InterPro" id="IPR014012">
    <property type="entry name" value="HSA_dom"/>
</dbReference>
<comment type="similarity">
    <text evidence="2">Belongs to the SNF2/RAD54 helicase family. SWR1 subfamily.</text>
</comment>
<dbReference type="PANTHER" id="PTHR45685:SF1">
    <property type="entry name" value="HELICASE SRCAP"/>
    <property type="match status" value="1"/>
</dbReference>
<dbReference type="GO" id="GO:0016887">
    <property type="term" value="F:ATP hydrolysis activity"/>
    <property type="evidence" value="ECO:0007669"/>
    <property type="project" value="TreeGrafter"/>
</dbReference>
<feature type="region of interest" description="Disordered" evidence="11">
    <location>
        <begin position="2635"/>
        <end position="2662"/>
    </location>
</feature>
<dbReference type="Gene3D" id="3.40.50.10810">
    <property type="entry name" value="Tandem AAA-ATPase domain"/>
    <property type="match status" value="2"/>
</dbReference>
<feature type="compositionally biased region" description="Low complexity" evidence="11">
    <location>
        <begin position="1743"/>
        <end position="1753"/>
    </location>
</feature>
<evidence type="ECO:0000313" key="16">
    <source>
        <dbReference type="Proteomes" id="UP000015102"/>
    </source>
</evidence>
<feature type="compositionally biased region" description="Low complexity" evidence="11">
    <location>
        <begin position="64"/>
        <end position="95"/>
    </location>
</feature>
<evidence type="ECO:0000256" key="10">
    <source>
        <dbReference type="SAM" id="Coils"/>
    </source>
</evidence>
<reference evidence="15" key="2">
    <citation type="submission" date="2015-06" db="UniProtKB">
        <authorList>
            <consortium name="EnsemblMetazoa"/>
        </authorList>
    </citation>
    <scope>IDENTIFICATION</scope>
</reference>
<dbReference type="SMART" id="SM00487">
    <property type="entry name" value="DEXDc"/>
    <property type="match status" value="1"/>
</dbReference>
<dbReference type="EnsemblMetazoa" id="MESCA008231-RA">
    <property type="protein sequence ID" value="MESCA008231-PA"/>
    <property type="gene ID" value="MESCA008231"/>
</dbReference>
<evidence type="ECO:0000259" key="14">
    <source>
        <dbReference type="PROSITE" id="PS51204"/>
    </source>
</evidence>
<feature type="compositionally biased region" description="Low complexity" evidence="11">
    <location>
        <begin position="2220"/>
        <end position="2237"/>
    </location>
</feature>
<dbReference type="InterPro" id="IPR049730">
    <property type="entry name" value="SNF2/RAD54-like_C"/>
</dbReference>
<comment type="subcellular location">
    <subcellularLocation>
        <location evidence="1">Nucleus</location>
    </subcellularLocation>
</comment>
<dbReference type="Proteomes" id="UP000015102">
    <property type="component" value="Unassembled WGS sequence"/>
</dbReference>
<keyword evidence="4" id="KW-0378">Hydrolase</keyword>
<feature type="domain" description="Helicase ATP-binding" evidence="12">
    <location>
        <begin position="782"/>
        <end position="919"/>
    </location>
</feature>
<feature type="compositionally biased region" description="Acidic residues" evidence="11">
    <location>
        <begin position="631"/>
        <end position="640"/>
    </location>
</feature>
<dbReference type="OMA" id="YGEDCRG"/>
<keyword evidence="3" id="KW-0547">Nucleotide-binding</keyword>
<feature type="region of interest" description="Disordered" evidence="11">
    <location>
        <begin position="521"/>
        <end position="556"/>
    </location>
</feature>